<evidence type="ECO:0000313" key="2">
    <source>
        <dbReference type="Proteomes" id="UP000235145"/>
    </source>
</evidence>
<protein>
    <recommendedName>
        <fullName evidence="3">DUF223 domain-containing protein</fullName>
    </recommendedName>
</protein>
<dbReference type="Proteomes" id="UP000235145">
    <property type="component" value="Unassembled WGS sequence"/>
</dbReference>
<evidence type="ECO:0000313" key="1">
    <source>
        <dbReference type="EMBL" id="KAJ0193528.1"/>
    </source>
</evidence>
<accession>A0A9R1UU07</accession>
<organism evidence="1 2">
    <name type="scientific">Lactuca sativa</name>
    <name type="common">Garden lettuce</name>
    <dbReference type="NCBI Taxonomy" id="4236"/>
    <lineage>
        <taxon>Eukaryota</taxon>
        <taxon>Viridiplantae</taxon>
        <taxon>Streptophyta</taxon>
        <taxon>Embryophyta</taxon>
        <taxon>Tracheophyta</taxon>
        <taxon>Spermatophyta</taxon>
        <taxon>Magnoliopsida</taxon>
        <taxon>eudicotyledons</taxon>
        <taxon>Gunneridae</taxon>
        <taxon>Pentapetalae</taxon>
        <taxon>asterids</taxon>
        <taxon>campanulids</taxon>
        <taxon>Asterales</taxon>
        <taxon>Asteraceae</taxon>
        <taxon>Cichorioideae</taxon>
        <taxon>Cichorieae</taxon>
        <taxon>Lactucinae</taxon>
        <taxon>Lactuca</taxon>
    </lineage>
</organism>
<proteinExistence type="predicted"/>
<comment type="caution">
    <text evidence="1">The sequence shown here is derived from an EMBL/GenBank/DDBJ whole genome shotgun (WGS) entry which is preliminary data.</text>
</comment>
<name>A0A9R1UU07_LACSA</name>
<dbReference type="Gene3D" id="2.40.50.140">
    <property type="entry name" value="Nucleic acid-binding proteins"/>
    <property type="match status" value="1"/>
</dbReference>
<dbReference type="InterPro" id="IPR012340">
    <property type="entry name" value="NA-bd_OB-fold"/>
</dbReference>
<dbReference type="SUPFAM" id="SSF50249">
    <property type="entry name" value="Nucleic acid-binding proteins"/>
    <property type="match status" value="1"/>
</dbReference>
<keyword evidence="2" id="KW-1185">Reference proteome</keyword>
<dbReference type="AlphaFoldDB" id="A0A9R1UU07"/>
<reference evidence="1 2" key="1">
    <citation type="journal article" date="2017" name="Nat. Commun.">
        <title>Genome assembly with in vitro proximity ligation data and whole-genome triplication in lettuce.</title>
        <authorList>
            <person name="Reyes-Chin-Wo S."/>
            <person name="Wang Z."/>
            <person name="Yang X."/>
            <person name="Kozik A."/>
            <person name="Arikit S."/>
            <person name="Song C."/>
            <person name="Xia L."/>
            <person name="Froenicke L."/>
            <person name="Lavelle D.O."/>
            <person name="Truco M.J."/>
            <person name="Xia R."/>
            <person name="Zhu S."/>
            <person name="Xu C."/>
            <person name="Xu H."/>
            <person name="Xu X."/>
            <person name="Cox K."/>
            <person name="Korf I."/>
            <person name="Meyers B.C."/>
            <person name="Michelmore R.W."/>
        </authorList>
    </citation>
    <scope>NUCLEOTIDE SEQUENCE [LARGE SCALE GENOMIC DNA]</scope>
    <source>
        <strain evidence="2">cv. Salinas</strain>
        <tissue evidence="1">Seedlings</tissue>
    </source>
</reference>
<evidence type="ECO:0008006" key="3">
    <source>
        <dbReference type="Google" id="ProtNLM"/>
    </source>
</evidence>
<gene>
    <name evidence="1" type="ORF">LSAT_V11C800410740</name>
</gene>
<sequence length="332" mass="38179">MDITFEQHHPLQHHICHPEGGMAHNSGDQIVFDSLANIDASKETWNIRVQVVMLWKQTSKNNPNMMSILDMILIDQQQHGEITKFGMARNEGDYMLVDHRHKINYYKTTIVRVSAPFVDRIDPFNFVTFHDLTAINFDTRVAFGKVVSTDPIRQIMDKGSEKRLMNMVAQSSKKIQLALWDGFALKLNSYISEHQNDNAPVIILLRQPQVGNCLFESRLHINDHMPHISEIKKVTADMDFNVESSINTSQLNTDIVVAKAEDYYLRFPIKNIDDIPDYNEEKCLSIIATTIGFDLDERWVRVVIRVKYEIGSHLLYCLTLMFKMLLTAVIGG</sequence>
<dbReference type="EMBL" id="NBSK02000008">
    <property type="protein sequence ID" value="KAJ0193528.1"/>
    <property type="molecule type" value="Genomic_DNA"/>
</dbReference>